<dbReference type="Proteomes" id="UP000472971">
    <property type="component" value="Unassembled WGS sequence"/>
</dbReference>
<dbReference type="RefSeq" id="WP_163238803.1">
    <property type="nucleotide sequence ID" value="NZ_CP082780.1"/>
</dbReference>
<reference evidence="1 4" key="2">
    <citation type="submission" date="2020-07" db="EMBL/GenBank/DDBJ databases">
        <authorList>
            <person name="Feng H."/>
        </authorList>
    </citation>
    <scope>NUCLEOTIDE SEQUENCE [LARGE SCALE GENOMIC DNA]</scope>
    <source>
        <strain evidence="1">S-12</strain>
        <strain evidence="4">s-12</strain>
    </source>
</reference>
<organism evidence="2 3">
    <name type="scientific">Bacillus aquiflavi</name>
    <dbReference type="NCBI Taxonomy" id="2672567"/>
    <lineage>
        <taxon>Bacteria</taxon>
        <taxon>Bacillati</taxon>
        <taxon>Bacillota</taxon>
        <taxon>Bacilli</taxon>
        <taxon>Bacillales</taxon>
        <taxon>Bacillaceae</taxon>
        <taxon>Bacillus</taxon>
    </lineage>
</organism>
<dbReference type="AlphaFoldDB" id="A0A6B3VUE3"/>
<evidence type="ECO:0000313" key="2">
    <source>
        <dbReference type="EMBL" id="NEY79935.1"/>
    </source>
</evidence>
<proteinExistence type="predicted"/>
<name>A0A6B3VUE3_9BACI</name>
<accession>A0A6B3VUE3</accession>
<evidence type="ECO:0000313" key="4">
    <source>
        <dbReference type="Proteomes" id="UP000570010"/>
    </source>
</evidence>
<dbReference type="Pfam" id="PF17279">
    <property type="entry name" value="DUF5344"/>
    <property type="match status" value="1"/>
</dbReference>
<evidence type="ECO:0000313" key="3">
    <source>
        <dbReference type="Proteomes" id="UP000472971"/>
    </source>
</evidence>
<keyword evidence="3" id="KW-1185">Reference proteome</keyword>
<protein>
    <submittedName>
        <fullName evidence="2">YwqI/YxiC family protein</fullName>
    </submittedName>
</protein>
<reference evidence="2 3" key="1">
    <citation type="submission" date="2020-02" db="EMBL/GenBank/DDBJ databases">
        <title>Bacillus aquiflavi sp. nov., isolated from yellow water of strong flavor Chinese baijiu in Yibin region of China.</title>
        <authorList>
            <person name="Xie J."/>
        </authorList>
    </citation>
    <scope>NUCLEOTIDE SEQUENCE [LARGE SCALE GENOMIC DNA]</scope>
    <source>
        <strain evidence="2 3">3H-10</strain>
    </source>
</reference>
<dbReference type="Proteomes" id="UP000570010">
    <property type="component" value="Unassembled WGS sequence"/>
</dbReference>
<gene>
    <name evidence="2" type="ORF">G4D64_00045</name>
    <name evidence="1" type="ORF">H1Z61_00045</name>
</gene>
<evidence type="ECO:0000313" key="1">
    <source>
        <dbReference type="EMBL" id="MBA4535559.1"/>
    </source>
</evidence>
<sequence length="88" mass="9928">MGTIKLNYEAVIKQLNHIKTALNASSIKEAPTGSLGQNKLEFTQEWIKLENSIQTAFSQYKQIVHKNVDDTRANVDLLKKQDEAVIKS</sequence>
<dbReference type="EMBL" id="JACEIO010000001">
    <property type="protein sequence ID" value="MBA4535559.1"/>
    <property type="molecule type" value="Genomic_DNA"/>
</dbReference>
<comment type="caution">
    <text evidence="2">The sequence shown here is derived from an EMBL/GenBank/DDBJ whole genome shotgun (WGS) entry which is preliminary data.</text>
</comment>
<dbReference type="EMBL" id="JAAIWN010000001">
    <property type="protein sequence ID" value="NEY79935.1"/>
    <property type="molecule type" value="Genomic_DNA"/>
</dbReference>
<dbReference type="InterPro" id="IPR046318">
    <property type="entry name" value="DUF5344"/>
</dbReference>